<dbReference type="AlphaFoldDB" id="G7GXI0"/>
<evidence type="ECO:0000256" key="2">
    <source>
        <dbReference type="SAM" id="SignalP"/>
    </source>
</evidence>
<dbReference type="Proteomes" id="UP000035088">
    <property type="component" value="Unassembled WGS sequence"/>
</dbReference>
<feature type="chain" id="PRO_5003494980" description="Tat pathway signal sequence domain protein" evidence="2">
    <location>
        <begin position="30"/>
        <end position="159"/>
    </location>
</feature>
<protein>
    <recommendedName>
        <fullName evidence="5">Tat pathway signal sequence domain protein</fullName>
    </recommendedName>
</protein>
<keyword evidence="2" id="KW-0732">Signal</keyword>
<accession>G7GXI0</accession>
<name>G7GXI0_9ACTN</name>
<sequence length="159" mass="16691">MKKAFSALAVSTVAAATGIGLIAAPAASAQPQGRVSFAVDGHRLVATATNLPWGTKTCSLYRGVRNRGPATGSLGGGGMMPVAERRSTQRTVRVTSRPVRAGNYHVRLFCLGPNMGGTRRIVADREGMIRVTVRPQVAPPVAPPFGPQNDRPGQRPPAR</sequence>
<proteinExistence type="predicted"/>
<gene>
    <name evidence="3" type="ORF">GOARA_008_00050</name>
</gene>
<feature type="region of interest" description="Disordered" evidence="1">
    <location>
        <begin position="137"/>
        <end position="159"/>
    </location>
</feature>
<comment type="caution">
    <text evidence="3">The sequence shown here is derived from an EMBL/GenBank/DDBJ whole genome shotgun (WGS) entry which is preliminary data.</text>
</comment>
<feature type="compositionally biased region" description="Pro residues" evidence="1">
    <location>
        <begin position="137"/>
        <end position="146"/>
    </location>
</feature>
<keyword evidence="4" id="KW-1185">Reference proteome</keyword>
<dbReference type="STRING" id="1073574.GOARA_008_00050"/>
<evidence type="ECO:0000313" key="4">
    <source>
        <dbReference type="Proteomes" id="UP000035088"/>
    </source>
</evidence>
<dbReference type="EMBL" id="BAEE01000008">
    <property type="protein sequence ID" value="GAB08305.1"/>
    <property type="molecule type" value="Genomic_DNA"/>
</dbReference>
<dbReference type="OrthoDB" id="9896862at2"/>
<organism evidence="3 4">
    <name type="scientific">Gordonia araii NBRC 100433</name>
    <dbReference type="NCBI Taxonomy" id="1073574"/>
    <lineage>
        <taxon>Bacteria</taxon>
        <taxon>Bacillati</taxon>
        <taxon>Actinomycetota</taxon>
        <taxon>Actinomycetes</taxon>
        <taxon>Mycobacteriales</taxon>
        <taxon>Gordoniaceae</taxon>
        <taxon>Gordonia</taxon>
    </lineage>
</organism>
<evidence type="ECO:0000313" key="3">
    <source>
        <dbReference type="EMBL" id="GAB08305.1"/>
    </source>
</evidence>
<evidence type="ECO:0000256" key="1">
    <source>
        <dbReference type="SAM" id="MobiDB-lite"/>
    </source>
</evidence>
<feature type="signal peptide" evidence="2">
    <location>
        <begin position="1"/>
        <end position="29"/>
    </location>
</feature>
<dbReference type="RefSeq" id="WP_007320385.1">
    <property type="nucleotide sequence ID" value="NZ_BAEE01000008.1"/>
</dbReference>
<evidence type="ECO:0008006" key="5">
    <source>
        <dbReference type="Google" id="ProtNLM"/>
    </source>
</evidence>
<reference evidence="3 4" key="1">
    <citation type="submission" date="2011-11" db="EMBL/GenBank/DDBJ databases">
        <title>Whole genome shotgun sequence of Gordonia araii NBRC 100433.</title>
        <authorList>
            <person name="Yoshida Y."/>
            <person name="Hosoyama A."/>
            <person name="Tsuchikane K."/>
            <person name="Katsumata H."/>
            <person name="Yamazaki S."/>
            <person name="Fujita N."/>
        </authorList>
    </citation>
    <scope>NUCLEOTIDE SEQUENCE [LARGE SCALE GENOMIC DNA]</scope>
    <source>
        <strain evidence="3 4">NBRC 100433</strain>
    </source>
</reference>